<comment type="caution">
    <text evidence="2">The sequence shown here is derived from an EMBL/GenBank/DDBJ whole genome shotgun (WGS) entry which is preliminary data.</text>
</comment>
<evidence type="ECO:0000313" key="3">
    <source>
        <dbReference type="Proteomes" id="UP000239047"/>
    </source>
</evidence>
<protein>
    <submittedName>
        <fullName evidence="2">Uncharacterized protein</fullName>
    </submittedName>
</protein>
<sequence>MGEEIPFIEAKAKKHKKWREEIEVNPIPWVGPNDVYYFVLYKINKRVKACAVLSKGEGSREEAIEAHKHLYLFYVLLENILADATDRSRIAFEFYTEPLKIIEEANREELRDGEELITSIYKKQLEFNEAYNSFFDHVFKMRDETKRITGDDVTFSHDSATRMNILQYLLLQDVVKHSTVLNEWIRHMKDLQLWKKLTKDQQIFYRELANNKSSLEDSLSGLDVTPADSYEELYKINRESSEKYNKEETKRQWDKLRYPK</sequence>
<organism evidence="2 3">
    <name type="scientific">Jeotgalibacillus proteolyticus</name>
    <dbReference type="NCBI Taxonomy" id="2082395"/>
    <lineage>
        <taxon>Bacteria</taxon>
        <taxon>Bacillati</taxon>
        <taxon>Bacillota</taxon>
        <taxon>Bacilli</taxon>
        <taxon>Bacillales</taxon>
        <taxon>Caryophanaceae</taxon>
        <taxon>Jeotgalibacillus</taxon>
    </lineage>
</organism>
<evidence type="ECO:0000256" key="1">
    <source>
        <dbReference type="SAM" id="MobiDB-lite"/>
    </source>
</evidence>
<gene>
    <name evidence="2" type="ORF">C4B60_20290</name>
</gene>
<keyword evidence="3" id="KW-1185">Reference proteome</keyword>
<proteinExistence type="predicted"/>
<dbReference type="EMBL" id="PREZ01000010">
    <property type="protein sequence ID" value="PPA68657.1"/>
    <property type="molecule type" value="Genomic_DNA"/>
</dbReference>
<dbReference type="OrthoDB" id="2427702at2"/>
<accession>A0A2S5G6Q1</accession>
<dbReference type="RefSeq" id="WP_104059788.1">
    <property type="nucleotide sequence ID" value="NZ_PREZ01000010.1"/>
</dbReference>
<reference evidence="2 3" key="1">
    <citation type="submission" date="2018-02" db="EMBL/GenBank/DDBJ databases">
        <title>Jeotgalibacillus proteolyticum sp. nov. a protease producing bacterium isolated from ocean sediments of Laizhou Bay.</title>
        <authorList>
            <person name="Li Y."/>
        </authorList>
    </citation>
    <scope>NUCLEOTIDE SEQUENCE [LARGE SCALE GENOMIC DNA]</scope>
    <source>
        <strain evidence="2 3">22-7</strain>
    </source>
</reference>
<feature type="region of interest" description="Disordered" evidence="1">
    <location>
        <begin position="241"/>
        <end position="260"/>
    </location>
</feature>
<dbReference type="AlphaFoldDB" id="A0A2S5G6Q1"/>
<dbReference type="Proteomes" id="UP000239047">
    <property type="component" value="Unassembled WGS sequence"/>
</dbReference>
<evidence type="ECO:0000313" key="2">
    <source>
        <dbReference type="EMBL" id="PPA68657.1"/>
    </source>
</evidence>
<name>A0A2S5G6Q1_9BACL</name>